<protein>
    <recommendedName>
        <fullName evidence="4 5">dTDP-4-dehydrorhamnose 3,5-epimerase</fullName>
        <ecNumber evidence="3 5">5.1.3.13</ecNumber>
    </recommendedName>
    <alternativeName>
        <fullName evidence="5">Thymidine diphospho-4-keto-rhamnose 3,5-epimerase</fullName>
    </alternativeName>
</protein>
<dbReference type="Proteomes" id="UP001319883">
    <property type="component" value="Unassembled WGS sequence"/>
</dbReference>
<dbReference type="NCBIfam" id="TIGR01221">
    <property type="entry name" value="rmlC"/>
    <property type="match status" value="1"/>
</dbReference>
<dbReference type="Gene3D" id="2.60.120.10">
    <property type="entry name" value="Jelly Rolls"/>
    <property type="match status" value="1"/>
</dbReference>
<evidence type="ECO:0000256" key="2">
    <source>
        <dbReference type="ARBA" id="ARBA00001997"/>
    </source>
</evidence>
<evidence type="ECO:0000256" key="5">
    <source>
        <dbReference type="RuleBase" id="RU364069"/>
    </source>
</evidence>
<gene>
    <name evidence="6" type="primary">rfbC</name>
    <name evidence="6" type="ORF">KGQ91_03080</name>
</gene>
<sequence length="191" mass="21465">MGLSIETLAIPEVKIITPARHGDERGFFSESWSRPRWHEAGITLDFVQDNHAYSAQAGTLRGLHFQVPPFAQAKLVRVVRGAILDVAVDLRQGSPTFGQHVSAEISARQGNQILIPEGFAHGLLTLEPDTEVLYKVTQVYSPAHDKGLRWNDPDLAIDWPITRPVLSEKDRQQPWLRDLPRYFELPTSEAP</sequence>
<comment type="subunit">
    <text evidence="5">Homodimer.</text>
</comment>
<proteinExistence type="inferred from homology"/>
<keyword evidence="7" id="KW-1185">Reference proteome</keyword>
<evidence type="ECO:0000313" key="6">
    <source>
        <dbReference type="EMBL" id="MBZ9566667.1"/>
    </source>
</evidence>
<dbReference type="EC" id="5.1.3.13" evidence="3 5"/>
<evidence type="ECO:0000256" key="3">
    <source>
        <dbReference type="ARBA" id="ARBA00012098"/>
    </source>
</evidence>
<comment type="caution">
    <text evidence="6">The sequence shown here is derived from an EMBL/GenBank/DDBJ whole genome shotgun (WGS) entry which is preliminary data.</text>
</comment>
<evidence type="ECO:0000256" key="4">
    <source>
        <dbReference type="ARBA" id="ARBA00019595"/>
    </source>
</evidence>
<dbReference type="SUPFAM" id="SSF51182">
    <property type="entry name" value="RmlC-like cupins"/>
    <property type="match status" value="1"/>
</dbReference>
<dbReference type="EMBL" id="JAGXFD010000001">
    <property type="protein sequence ID" value="MBZ9566667.1"/>
    <property type="molecule type" value="Genomic_DNA"/>
</dbReference>
<reference evidence="6 7" key="1">
    <citation type="submission" date="2021-05" db="EMBL/GenBank/DDBJ databases">
        <title>Petroleum and Energy Research Collection (APPE): ex situ preservation of microbial diversity associated with the oil industry and exploitation of its biotechnological potential.</title>
        <authorList>
            <person name="Paixao C.T.M."/>
            <person name="Gomes M.B."/>
            <person name="Oliveira V.M."/>
        </authorList>
    </citation>
    <scope>NUCLEOTIDE SEQUENCE [LARGE SCALE GENOMIC DNA]</scope>
    <source>
        <strain evidence="6 7">LIT2</strain>
    </source>
</reference>
<dbReference type="RefSeq" id="WP_163649701.1">
    <property type="nucleotide sequence ID" value="NZ_JAGXFD010000001.1"/>
</dbReference>
<name>A0ABS7WVP4_9GAMM</name>
<accession>A0ABS7WVP4</accession>
<dbReference type="InterPro" id="IPR011051">
    <property type="entry name" value="RmlC_Cupin_sf"/>
</dbReference>
<dbReference type="PANTHER" id="PTHR21047">
    <property type="entry name" value="DTDP-6-DEOXY-D-GLUCOSE-3,5 EPIMERASE"/>
    <property type="match status" value="1"/>
</dbReference>
<dbReference type="CDD" id="cd00438">
    <property type="entry name" value="cupin_RmlC"/>
    <property type="match status" value="1"/>
</dbReference>
<keyword evidence="5 6" id="KW-0413">Isomerase</keyword>
<organism evidence="6 7">
    <name type="scientific">Modicisalibacter tunisiensis</name>
    <dbReference type="NCBI Taxonomy" id="390637"/>
    <lineage>
        <taxon>Bacteria</taxon>
        <taxon>Pseudomonadati</taxon>
        <taxon>Pseudomonadota</taxon>
        <taxon>Gammaproteobacteria</taxon>
        <taxon>Oceanospirillales</taxon>
        <taxon>Halomonadaceae</taxon>
        <taxon>Modicisalibacter</taxon>
    </lineage>
</organism>
<evidence type="ECO:0000313" key="7">
    <source>
        <dbReference type="Proteomes" id="UP001319883"/>
    </source>
</evidence>
<evidence type="ECO:0000256" key="1">
    <source>
        <dbReference type="ARBA" id="ARBA00001298"/>
    </source>
</evidence>
<dbReference type="InterPro" id="IPR000888">
    <property type="entry name" value="RmlC-like"/>
</dbReference>
<dbReference type="PANTHER" id="PTHR21047:SF2">
    <property type="entry name" value="THYMIDINE DIPHOSPHO-4-KETO-RHAMNOSE 3,5-EPIMERASE"/>
    <property type="match status" value="1"/>
</dbReference>
<comment type="function">
    <text evidence="2 5">Catalyzes the epimerization of the C3' and C5'positions of dTDP-6-deoxy-D-xylo-4-hexulose, forming dTDP-6-deoxy-L-lyxo-4-hexulose.</text>
</comment>
<comment type="similarity">
    <text evidence="5">Belongs to the dTDP-4-dehydrorhamnose 3,5-epimerase family.</text>
</comment>
<dbReference type="Pfam" id="PF00908">
    <property type="entry name" value="dTDP_sugar_isom"/>
    <property type="match status" value="1"/>
</dbReference>
<dbReference type="InterPro" id="IPR014710">
    <property type="entry name" value="RmlC-like_jellyroll"/>
</dbReference>
<comment type="catalytic activity">
    <reaction evidence="1 5">
        <text>dTDP-4-dehydro-6-deoxy-alpha-D-glucose = dTDP-4-dehydro-beta-L-rhamnose</text>
        <dbReference type="Rhea" id="RHEA:16969"/>
        <dbReference type="ChEBI" id="CHEBI:57649"/>
        <dbReference type="ChEBI" id="CHEBI:62830"/>
        <dbReference type="EC" id="5.1.3.13"/>
    </reaction>
</comment>
<dbReference type="GO" id="GO:0008830">
    <property type="term" value="F:dTDP-4-dehydrorhamnose 3,5-epimerase activity"/>
    <property type="evidence" value="ECO:0007669"/>
    <property type="project" value="UniProtKB-EC"/>
</dbReference>
<comment type="pathway">
    <text evidence="5">Carbohydrate biosynthesis; dTDP-L-rhamnose biosynthesis.</text>
</comment>